<protein>
    <submittedName>
        <fullName evidence="1">Uncharacterized protein</fullName>
    </submittedName>
</protein>
<dbReference type="EMBL" id="GBRH01182933">
    <property type="protein sequence ID" value="JAE14963.1"/>
    <property type="molecule type" value="Transcribed_RNA"/>
</dbReference>
<name>A0A0A9G2W2_ARUDO</name>
<reference evidence="1" key="2">
    <citation type="journal article" date="2015" name="Data Brief">
        <title>Shoot transcriptome of the giant reed, Arundo donax.</title>
        <authorList>
            <person name="Barrero R.A."/>
            <person name="Guerrero F.D."/>
            <person name="Moolhuijzen P."/>
            <person name="Goolsby J.A."/>
            <person name="Tidwell J."/>
            <person name="Bellgard S.E."/>
            <person name="Bellgard M.I."/>
        </authorList>
    </citation>
    <scope>NUCLEOTIDE SEQUENCE</scope>
    <source>
        <tissue evidence="1">Shoot tissue taken approximately 20 cm above the soil surface</tissue>
    </source>
</reference>
<dbReference type="AlphaFoldDB" id="A0A0A9G2W2"/>
<organism evidence="1">
    <name type="scientific">Arundo donax</name>
    <name type="common">Giant reed</name>
    <name type="synonym">Donax arundinaceus</name>
    <dbReference type="NCBI Taxonomy" id="35708"/>
    <lineage>
        <taxon>Eukaryota</taxon>
        <taxon>Viridiplantae</taxon>
        <taxon>Streptophyta</taxon>
        <taxon>Embryophyta</taxon>
        <taxon>Tracheophyta</taxon>
        <taxon>Spermatophyta</taxon>
        <taxon>Magnoliopsida</taxon>
        <taxon>Liliopsida</taxon>
        <taxon>Poales</taxon>
        <taxon>Poaceae</taxon>
        <taxon>PACMAD clade</taxon>
        <taxon>Arundinoideae</taxon>
        <taxon>Arundineae</taxon>
        <taxon>Arundo</taxon>
    </lineage>
</organism>
<reference evidence="1" key="1">
    <citation type="submission" date="2014-09" db="EMBL/GenBank/DDBJ databases">
        <authorList>
            <person name="Magalhaes I.L.F."/>
            <person name="Oliveira U."/>
            <person name="Santos F.R."/>
            <person name="Vidigal T.H.D.A."/>
            <person name="Brescovit A.D."/>
            <person name="Santos A.J."/>
        </authorList>
    </citation>
    <scope>NUCLEOTIDE SEQUENCE</scope>
    <source>
        <tissue evidence="1">Shoot tissue taken approximately 20 cm above the soil surface</tissue>
    </source>
</reference>
<accession>A0A0A9G2W2</accession>
<evidence type="ECO:0000313" key="1">
    <source>
        <dbReference type="EMBL" id="JAE14963.1"/>
    </source>
</evidence>
<sequence>MTISGLMSCSGMQVYLATSSASACSQRQRLSLSASKTSSTDIATSLKPANLFKSSSASISLT</sequence>
<proteinExistence type="predicted"/>